<protein>
    <submittedName>
        <fullName evidence="4">Uncharacterized protein</fullName>
    </submittedName>
</protein>
<reference evidence="4" key="1">
    <citation type="journal article" date="2014" name="Int. J. Syst. Evol. Microbiol.">
        <title>Complete genome sequence of Corynebacterium casei LMG S-19264T (=DSM 44701T), isolated from a smear-ripened cheese.</title>
        <authorList>
            <consortium name="US DOE Joint Genome Institute (JGI-PGF)"/>
            <person name="Walter F."/>
            <person name="Albersmeier A."/>
            <person name="Kalinowski J."/>
            <person name="Ruckert C."/>
        </authorList>
    </citation>
    <scope>NUCLEOTIDE SEQUENCE</scope>
    <source>
        <strain evidence="4">CGMCC 4.5737</strain>
    </source>
</reference>
<reference evidence="4" key="2">
    <citation type="submission" date="2020-09" db="EMBL/GenBank/DDBJ databases">
        <authorList>
            <person name="Sun Q."/>
            <person name="Zhou Y."/>
        </authorList>
    </citation>
    <scope>NUCLEOTIDE SEQUENCE</scope>
    <source>
        <strain evidence="4">CGMCC 4.5737</strain>
    </source>
</reference>
<dbReference type="EMBL" id="BMMK01000040">
    <property type="protein sequence ID" value="GGM77999.1"/>
    <property type="molecule type" value="Genomic_DNA"/>
</dbReference>
<dbReference type="Proteomes" id="UP000637578">
    <property type="component" value="Unassembled WGS sequence"/>
</dbReference>
<comment type="caution">
    <text evidence="4">The sequence shown here is derived from an EMBL/GenBank/DDBJ whole genome shotgun (WGS) entry which is preliminary data.</text>
</comment>
<feature type="region of interest" description="Disordered" evidence="2">
    <location>
        <begin position="173"/>
        <end position="204"/>
    </location>
</feature>
<sequence>MDEVRVLTRAGERIGHAVGTGVHQARLSAAQVGRRSYDVSRRMAAQAATRTRERLAEGNRSGDVARQVVAGKQLKVTSADARRAYERQRKRIMRQMKDQRKRLAELQQDLSRAAEAADVRGRKVRRQLARQSRRMRRDVRRALRPRARRRWPWVLALLVAAGAAVAAVLAQRPQETELDEQPEVEVPYSRDGQLRDSEEPTSVP</sequence>
<accession>A0A8J3CHX1</accession>
<keyword evidence="1" id="KW-0175">Coiled coil</keyword>
<gene>
    <name evidence="4" type="ORF">GCM10012275_55810</name>
</gene>
<keyword evidence="3" id="KW-0472">Membrane</keyword>
<organism evidence="4 5">
    <name type="scientific">Longimycelium tulufanense</name>
    <dbReference type="NCBI Taxonomy" id="907463"/>
    <lineage>
        <taxon>Bacteria</taxon>
        <taxon>Bacillati</taxon>
        <taxon>Actinomycetota</taxon>
        <taxon>Actinomycetes</taxon>
        <taxon>Pseudonocardiales</taxon>
        <taxon>Pseudonocardiaceae</taxon>
        <taxon>Longimycelium</taxon>
    </lineage>
</organism>
<evidence type="ECO:0000313" key="4">
    <source>
        <dbReference type="EMBL" id="GGM77999.1"/>
    </source>
</evidence>
<keyword evidence="5" id="KW-1185">Reference proteome</keyword>
<feature type="coiled-coil region" evidence="1">
    <location>
        <begin position="82"/>
        <end position="116"/>
    </location>
</feature>
<keyword evidence="3" id="KW-1133">Transmembrane helix</keyword>
<dbReference type="RefSeq" id="WP_189061408.1">
    <property type="nucleotide sequence ID" value="NZ_BMMK01000040.1"/>
</dbReference>
<evidence type="ECO:0000256" key="1">
    <source>
        <dbReference type="SAM" id="Coils"/>
    </source>
</evidence>
<evidence type="ECO:0000313" key="5">
    <source>
        <dbReference type="Proteomes" id="UP000637578"/>
    </source>
</evidence>
<proteinExistence type="predicted"/>
<keyword evidence="3" id="KW-0812">Transmembrane</keyword>
<evidence type="ECO:0000256" key="3">
    <source>
        <dbReference type="SAM" id="Phobius"/>
    </source>
</evidence>
<name>A0A8J3CHX1_9PSEU</name>
<feature type="transmembrane region" description="Helical" evidence="3">
    <location>
        <begin position="151"/>
        <end position="170"/>
    </location>
</feature>
<dbReference type="AlphaFoldDB" id="A0A8J3CHX1"/>
<evidence type="ECO:0000256" key="2">
    <source>
        <dbReference type="SAM" id="MobiDB-lite"/>
    </source>
</evidence>